<accession>A0A3P7NLK8</accession>
<evidence type="ECO:0000313" key="2">
    <source>
        <dbReference type="EMBL" id="VDN41350.1"/>
    </source>
</evidence>
<dbReference type="Proteomes" id="UP000271098">
    <property type="component" value="Unassembled WGS sequence"/>
</dbReference>
<feature type="region of interest" description="Disordered" evidence="1">
    <location>
        <begin position="93"/>
        <end position="120"/>
    </location>
</feature>
<organism evidence="2 3">
    <name type="scientific">Gongylonema pulchrum</name>
    <dbReference type="NCBI Taxonomy" id="637853"/>
    <lineage>
        <taxon>Eukaryota</taxon>
        <taxon>Metazoa</taxon>
        <taxon>Ecdysozoa</taxon>
        <taxon>Nematoda</taxon>
        <taxon>Chromadorea</taxon>
        <taxon>Rhabditida</taxon>
        <taxon>Spirurina</taxon>
        <taxon>Spiruromorpha</taxon>
        <taxon>Spiruroidea</taxon>
        <taxon>Gongylonematidae</taxon>
        <taxon>Gongylonema</taxon>
    </lineage>
</organism>
<name>A0A3P7NLK8_9BILA</name>
<evidence type="ECO:0000256" key="1">
    <source>
        <dbReference type="SAM" id="MobiDB-lite"/>
    </source>
</evidence>
<dbReference type="AlphaFoldDB" id="A0A3P7NLK8"/>
<protein>
    <submittedName>
        <fullName evidence="2">Uncharacterized protein</fullName>
    </submittedName>
</protein>
<dbReference type="EMBL" id="UYRT01097566">
    <property type="protein sequence ID" value="VDN41350.1"/>
    <property type="molecule type" value="Genomic_DNA"/>
</dbReference>
<gene>
    <name evidence="2" type="ORF">GPUH_LOCUS23347</name>
</gene>
<sequence length="302" mass="32086">MKDCLDYYRTNIAPAQKTSLLHPGGSVPRVFYGNEKQNGRNLPSPPSNFSCNPEMPGHLAVATTTVGAFQPSLLEAQQLPAASQFTFATKQQGQIGQQQQQPGVVSPSMSTTSAPISALPQQQQQLSYSSSPFAPVKIHPDNAAGAFLASASSPVLPQPTILPPRVIFDLMSSPLDVSLPAPLMPVPASDGVISERTESSFMIMQGDAAYRDSPQNFTDTEEMHSTQTTSNISDESTTEISLSSLPASVTAQSPRPAAAVAPIMQTNMSDNFATDLTTPVTNITPLRHANPSAVQKAMVCFQ</sequence>
<evidence type="ECO:0000313" key="3">
    <source>
        <dbReference type="Proteomes" id="UP000271098"/>
    </source>
</evidence>
<keyword evidence="3" id="KW-1185">Reference proteome</keyword>
<reference evidence="2 3" key="1">
    <citation type="submission" date="2018-11" db="EMBL/GenBank/DDBJ databases">
        <authorList>
            <consortium name="Pathogen Informatics"/>
        </authorList>
    </citation>
    <scope>NUCLEOTIDE SEQUENCE [LARGE SCALE GENOMIC DNA]</scope>
</reference>
<proteinExistence type="predicted"/>